<feature type="domain" description="XdhC Rossmann" evidence="1">
    <location>
        <begin position="82"/>
        <end position="223"/>
    </location>
</feature>
<dbReference type="InterPro" id="IPR052698">
    <property type="entry name" value="MoCofactor_Util/Proc"/>
</dbReference>
<evidence type="ECO:0000313" key="3">
    <source>
        <dbReference type="Proteomes" id="UP000317496"/>
    </source>
</evidence>
<dbReference type="EMBL" id="CP041636">
    <property type="protein sequence ID" value="QDO98687.1"/>
    <property type="molecule type" value="Genomic_DNA"/>
</dbReference>
<dbReference type="Proteomes" id="UP000317496">
    <property type="component" value="Chromosome"/>
</dbReference>
<dbReference type="AlphaFoldDB" id="A0A516H4K1"/>
<name>A0A516H4K1_9PROT</name>
<dbReference type="Pfam" id="PF13478">
    <property type="entry name" value="XdhC_C"/>
    <property type="match status" value="1"/>
</dbReference>
<dbReference type="Gene3D" id="3.40.50.720">
    <property type="entry name" value="NAD(P)-binding Rossmann-like Domain"/>
    <property type="match status" value="1"/>
</dbReference>
<dbReference type="InterPro" id="IPR027051">
    <property type="entry name" value="XdhC_Rossmann_dom"/>
</dbReference>
<accession>A0A516H4K1</accession>
<sequence length="239" mass="25843">MKREILEQLQADRAEQRPVVLATFLKTGEQRLLYLVGKKGLKDIDPRIGEAARAALIEDKPRTIETEKGPLFLNVFNPPLRLILVGAVHIAQALVPMAQLAGYEVIVIDPRSAFGSIERFPGVQLSNDWPDEAMEKLRPDLRTALVTLTHDPKIDDPALIAGLKSDVFYIGALGSKKTHAARIERLTDAGFEVDDFARIHGPVGLSIGAKSPAEISISILAQMTAALRQPAASASSAAA</sequence>
<proteinExistence type="predicted"/>
<reference evidence="2 3" key="1">
    <citation type="submission" date="2019-07" db="EMBL/GenBank/DDBJ databases">
        <title>Genome sequencing for Ferrovibrio sp. K5.</title>
        <authorList>
            <person name="Park S.-J."/>
        </authorList>
    </citation>
    <scope>NUCLEOTIDE SEQUENCE [LARGE SCALE GENOMIC DNA]</scope>
    <source>
        <strain evidence="2 3">K5</strain>
    </source>
</reference>
<gene>
    <name evidence="2" type="ORF">FNB15_15990</name>
</gene>
<dbReference type="OrthoDB" id="9815497at2"/>
<organism evidence="2 3">
    <name type="scientific">Ferrovibrio terrae</name>
    <dbReference type="NCBI Taxonomy" id="2594003"/>
    <lineage>
        <taxon>Bacteria</taxon>
        <taxon>Pseudomonadati</taxon>
        <taxon>Pseudomonadota</taxon>
        <taxon>Alphaproteobacteria</taxon>
        <taxon>Rhodospirillales</taxon>
        <taxon>Rhodospirillaceae</taxon>
        <taxon>Ferrovibrio</taxon>
    </lineage>
</organism>
<keyword evidence="3" id="KW-1185">Reference proteome</keyword>
<evidence type="ECO:0000259" key="1">
    <source>
        <dbReference type="Pfam" id="PF13478"/>
    </source>
</evidence>
<dbReference type="PANTHER" id="PTHR30388">
    <property type="entry name" value="ALDEHYDE OXIDOREDUCTASE MOLYBDENUM COFACTOR ASSEMBLY PROTEIN"/>
    <property type="match status" value="1"/>
</dbReference>
<dbReference type="RefSeq" id="WP_144069668.1">
    <property type="nucleotide sequence ID" value="NZ_CP041636.1"/>
</dbReference>
<dbReference type="PANTHER" id="PTHR30388:SF4">
    <property type="entry name" value="MOLYBDENUM COFACTOR INSERTION CHAPERONE PAOD"/>
    <property type="match status" value="1"/>
</dbReference>
<evidence type="ECO:0000313" key="2">
    <source>
        <dbReference type="EMBL" id="QDO98687.1"/>
    </source>
</evidence>
<dbReference type="KEGG" id="fer:FNB15_15990"/>
<protein>
    <submittedName>
        <fullName evidence="2">Xanthine dehydrogenase</fullName>
    </submittedName>
</protein>